<evidence type="ECO:0000256" key="4">
    <source>
        <dbReference type="ARBA" id="ARBA00022475"/>
    </source>
</evidence>
<dbReference type="Pfam" id="PF03553">
    <property type="entry name" value="Na_H_antiporter"/>
    <property type="match status" value="1"/>
</dbReference>
<keyword evidence="3" id="KW-0050">Antiport</keyword>
<dbReference type="Proteomes" id="UP001595843">
    <property type="component" value="Unassembled WGS sequence"/>
</dbReference>
<comment type="similarity">
    <text evidence="8">Belongs to the NhaC Na(+)/H(+) (TC 2.A.35) antiporter family.</text>
</comment>
<evidence type="ECO:0000256" key="3">
    <source>
        <dbReference type="ARBA" id="ARBA00022449"/>
    </source>
</evidence>
<feature type="domain" description="Na+/H+ antiporter NhaC-like C-terminal" evidence="10">
    <location>
        <begin position="167"/>
        <end position="456"/>
    </location>
</feature>
<keyword evidence="4" id="KW-1003">Cell membrane</keyword>
<protein>
    <submittedName>
        <fullName evidence="11">Na+/H+ antiporter NhaC</fullName>
    </submittedName>
</protein>
<keyword evidence="5 9" id="KW-0812">Transmembrane</keyword>
<proteinExistence type="inferred from homology"/>
<dbReference type="EMBL" id="JBHSAP010000007">
    <property type="protein sequence ID" value="MFC4075932.1"/>
    <property type="molecule type" value="Genomic_DNA"/>
</dbReference>
<dbReference type="InterPro" id="IPR004770">
    <property type="entry name" value="Na/H_antiport_NhaC"/>
</dbReference>
<dbReference type="PANTHER" id="PTHR33451:SF6">
    <property type="entry name" value="NA(+)_H(+) ANTIPORTER NHAC"/>
    <property type="match status" value="1"/>
</dbReference>
<evidence type="ECO:0000313" key="11">
    <source>
        <dbReference type="EMBL" id="MFC4075932.1"/>
    </source>
</evidence>
<evidence type="ECO:0000259" key="10">
    <source>
        <dbReference type="Pfam" id="PF03553"/>
    </source>
</evidence>
<feature type="transmembrane region" description="Helical" evidence="9">
    <location>
        <begin position="117"/>
        <end position="146"/>
    </location>
</feature>
<evidence type="ECO:0000256" key="2">
    <source>
        <dbReference type="ARBA" id="ARBA00022448"/>
    </source>
</evidence>
<comment type="subcellular location">
    <subcellularLocation>
        <location evidence="1">Cell membrane</location>
        <topology evidence="1">Multi-pass membrane protein</topology>
    </subcellularLocation>
</comment>
<evidence type="ECO:0000256" key="1">
    <source>
        <dbReference type="ARBA" id="ARBA00004651"/>
    </source>
</evidence>
<gene>
    <name evidence="11" type="primary">nhaC</name>
    <name evidence="11" type="ORF">ACFOUO_03830</name>
</gene>
<dbReference type="InterPro" id="IPR018461">
    <property type="entry name" value="Na/H_Antiport_NhaC-like_C"/>
</dbReference>
<dbReference type="PANTHER" id="PTHR33451">
    <property type="entry name" value="MALATE-2H(+)/NA(+)-LACTATE ANTIPORTER"/>
    <property type="match status" value="1"/>
</dbReference>
<feature type="transmembrane region" description="Helical" evidence="9">
    <location>
        <begin position="202"/>
        <end position="220"/>
    </location>
</feature>
<evidence type="ECO:0000256" key="8">
    <source>
        <dbReference type="ARBA" id="ARBA00038435"/>
    </source>
</evidence>
<feature type="transmembrane region" description="Helical" evidence="9">
    <location>
        <begin position="264"/>
        <end position="282"/>
    </location>
</feature>
<keyword evidence="6 9" id="KW-1133">Transmembrane helix</keyword>
<dbReference type="NCBIfam" id="TIGR00931">
    <property type="entry name" value="antiport_nhaC"/>
    <property type="match status" value="1"/>
</dbReference>
<keyword evidence="12" id="KW-1185">Reference proteome</keyword>
<feature type="transmembrane region" description="Helical" evidence="9">
    <location>
        <begin position="321"/>
        <end position="346"/>
    </location>
</feature>
<organism evidence="11 12">
    <name type="scientific">Salinithrix halophila</name>
    <dbReference type="NCBI Taxonomy" id="1485204"/>
    <lineage>
        <taxon>Bacteria</taxon>
        <taxon>Bacillati</taxon>
        <taxon>Bacillota</taxon>
        <taxon>Bacilli</taxon>
        <taxon>Bacillales</taxon>
        <taxon>Thermoactinomycetaceae</taxon>
        <taxon>Salinithrix</taxon>
    </lineage>
</organism>
<feature type="transmembrane region" description="Helical" evidence="9">
    <location>
        <begin position="74"/>
        <end position="97"/>
    </location>
</feature>
<evidence type="ECO:0000256" key="7">
    <source>
        <dbReference type="ARBA" id="ARBA00023136"/>
    </source>
</evidence>
<feature type="transmembrane region" description="Helical" evidence="9">
    <location>
        <begin position="240"/>
        <end position="257"/>
    </location>
</feature>
<keyword evidence="2" id="KW-0813">Transport</keyword>
<keyword evidence="7 9" id="KW-0472">Membrane</keyword>
<reference evidence="12" key="1">
    <citation type="journal article" date="2019" name="Int. J. Syst. Evol. Microbiol.">
        <title>The Global Catalogue of Microorganisms (GCM) 10K type strain sequencing project: providing services to taxonomists for standard genome sequencing and annotation.</title>
        <authorList>
            <consortium name="The Broad Institute Genomics Platform"/>
            <consortium name="The Broad Institute Genome Sequencing Center for Infectious Disease"/>
            <person name="Wu L."/>
            <person name="Ma J."/>
        </authorList>
    </citation>
    <scope>NUCLEOTIDE SEQUENCE [LARGE SCALE GENOMIC DNA]</scope>
    <source>
        <strain evidence="12">IBRC-M 10813</strain>
    </source>
</reference>
<feature type="transmembrane region" description="Helical" evidence="9">
    <location>
        <begin position="44"/>
        <end position="62"/>
    </location>
</feature>
<feature type="transmembrane region" description="Helical" evidence="9">
    <location>
        <begin position="20"/>
        <end position="38"/>
    </location>
</feature>
<evidence type="ECO:0000313" key="12">
    <source>
        <dbReference type="Proteomes" id="UP001595843"/>
    </source>
</evidence>
<sequence length="469" mass="50287">MNRFRKERNLMSLARTTRSVIFLFLTLFALLFVTLIHLKVEPHLPLLGAVILVCLYGLLTGADWRTLEKGMTSGIVKGLAPILILMMVGLVIASWMYSGTVPTMLVYGLYWIQPEWFGLSALFLTILVSTFCGSSFTTVGTVGVALMGMAQAMGISPALAAGAVVCGACFGDKMSPLSDSTNLASGVTGVPLFTHIRHMMGTTVPAILITVLLFFVLGHQGEGVEPTKLKAITHSLEHSFLIHPAALLPPLAVLGLAWRRLPALPVLLIGCLVSWLLAWWTVPDFSPARLIDVLQNGLQMKTGNPTVDQIVNKGGLQSMMWTVSLILIALSLGGLIQALGLFELFLSKVKRTLTKAGSLIAATAASAVGVNLLAGEMYLSILLPGQAFQSAFSERGIPARFLSRTLEDAGTLVNALVPWGVSGAFFASTLGVPVLEYLPYAFFPILSLVMTLILGYIRARAHSSPAPQR</sequence>
<evidence type="ECO:0000256" key="9">
    <source>
        <dbReference type="SAM" id="Phobius"/>
    </source>
</evidence>
<dbReference type="InterPro" id="IPR052180">
    <property type="entry name" value="NhaC_Na-H+_Antiporter"/>
</dbReference>
<comment type="caution">
    <text evidence="11">The sequence shown here is derived from an EMBL/GenBank/DDBJ whole genome shotgun (WGS) entry which is preliminary data.</text>
</comment>
<feature type="transmembrane region" description="Helical" evidence="9">
    <location>
        <begin position="437"/>
        <end position="459"/>
    </location>
</feature>
<name>A0ABV8JAL5_9BACL</name>
<dbReference type="RefSeq" id="WP_380702306.1">
    <property type="nucleotide sequence ID" value="NZ_JBHSAP010000007.1"/>
</dbReference>
<accession>A0ABV8JAL5</accession>
<evidence type="ECO:0000256" key="5">
    <source>
        <dbReference type="ARBA" id="ARBA00022692"/>
    </source>
</evidence>
<evidence type="ECO:0000256" key="6">
    <source>
        <dbReference type="ARBA" id="ARBA00022989"/>
    </source>
</evidence>
<feature type="transmembrane region" description="Helical" evidence="9">
    <location>
        <begin position="358"/>
        <end position="381"/>
    </location>
</feature>